<evidence type="ECO:0000313" key="2">
    <source>
        <dbReference type="EMBL" id="GIY01776.1"/>
    </source>
</evidence>
<dbReference type="AlphaFoldDB" id="A0AAV4PZP7"/>
<organism evidence="2 3">
    <name type="scientific">Caerostris darwini</name>
    <dbReference type="NCBI Taxonomy" id="1538125"/>
    <lineage>
        <taxon>Eukaryota</taxon>
        <taxon>Metazoa</taxon>
        <taxon>Ecdysozoa</taxon>
        <taxon>Arthropoda</taxon>
        <taxon>Chelicerata</taxon>
        <taxon>Arachnida</taxon>
        <taxon>Araneae</taxon>
        <taxon>Araneomorphae</taxon>
        <taxon>Entelegynae</taxon>
        <taxon>Araneoidea</taxon>
        <taxon>Araneidae</taxon>
        <taxon>Caerostris</taxon>
    </lineage>
</organism>
<accession>A0AAV4PZP7</accession>
<evidence type="ECO:0000256" key="1">
    <source>
        <dbReference type="SAM" id="MobiDB-lite"/>
    </source>
</evidence>
<dbReference type="EMBL" id="BPLQ01003607">
    <property type="protein sequence ID" value="GIY01776.1"/>
    <property type="molecule type" value="Genomic_DNA"/>
</dbReference>
<dbReference type="Proteomes" id="UP001054837">
    <property type="component" value="Unassembled WGS sequence"/>
</dbReference>
<comment type="caution">
    <text evidence="2">The sequence shown here is derived from an EMBL/GenBank/DDBJ whole genome shotgun (WGS) entry which is preliminary data.</text>
</comment>
<name>A0AAV4PZP7_9ARAC</name>
<protein>
    <submittedName>
        <fullName evidence="2">Uncharacterized protein</fullName>
    </submittedName>
</protein>
<sequence length="102" mass="11975">MNCVFFNLLWYDQRVSNRRPHFHSLSICHSYFANPPISHEAAMPVLRKPADRCPKRSPKTQPLIKIRIKLYEHARPGIKTSQGRGRKIRPNFHPNDGSWRSN</sequence>
<reference evidence="2 3" key="1">
    <citation type="submission" date="2021-06" db="EMBL/GenBank/DDBJ databases">
        <title>Caerostris darwini draft genome.</title>
        <authorList>
            <person name="Kono N."/>
            <person name="Arakawa K."/>
        </authorList>
    </citation>
    <scope>NUCLEOTIDE SEQUENCE [LARGE SCALE GENOMIC DNA]</scope>
</reference>
<keyword evidence="3" id="KW-1185">Reference proteome</keyword>
<evidence type="ECO:0000313" key="3">
    <source>
        <dbReference type="Proteomes" id="UP001054837"/>
    </source>
</evidence>
<proteinExistence type="predicted"/>
<gene>
    <name evidence="2" type="ORF">CDAR_256901</name>
</gene>
<feature type="region of interest" description="Disordered" evidence="1">
    <location>
        <begin position="75"/>
        <end position="102"/>
    </location>
</feature>